<dbReference type="CDD" id="cd03253">
    <property type="entry name" value="ABCC_ATM1_transporter"/>
    <property type="match status" value="1"/>
</dbReference>
<dbReference type="InterPro" id="IPR003593">
    <property type="entry name" value="AAA+_ATPase"/>
</dbReference>
<evidence type="ECO:0000256" key="7">
    <source>
        <dbReference type="ARBA" id="ARBA00022967"/>
    </source>
</evidence>
<keyword evidence="6" id="KW-0067">ATP-binding</keyword>
<evidence type="ECO:0000256" key="6">
    <source>
        <dbReference type="ARBA" id="ARBA00022840"/>
    </source>
</evidence>
<evidence type="ECO:0000256" key="10">
    <source>
        <dbReference type="ARBA" id="ARBA00024363"/>
    </source>
</evidence>
<dbReference type="InterPro" id="IPR011527">
    <property type="entry name" value="ABC1_TM_dom"/>
</dbReference>
<dbReference type="PROSITE" id="PS50893">
    <property type="entry name" value="ABC_TRANSPORTER_2"/>
    <property type="match status" value="1"/>
</dbReference>
<feature type="region of interest" description="Disordered" evidence="13">
    <location>
        <begin position="85"/>
        <end position="124"/>
    </location>
</feature>
<dbReference type="Gene3D" id="1.20.1560.10">
    <property type="entry name" value="ABC transporter type 1, transmembrane domain"/>
    <property type="match status" value="1"/>
</dbReference>
<evidence type="ECO:0000256" key="2">
    <source>
        <dbReference type="ARBA" id="ARBA00011738"/>
    </source>
</evidence>
<evidence type="ECO:0000256" key="12">
    <source>
        <dbReference type="ARBA" id="ARBA00040792"/>
    </source>
</evidence>
<evidence type="ECO:0000313" key="17">
    <source>
        <dbReference type="EMBL" id="KAG0293973.1"/>
    </source>
</evidence>
<dbReference type="PROSITE" id="PS50929">
    <property type="entry name" value="ABC_TM1F"/>
    <property type="match status" value="1"/>
</dbReference>
<dbReference type="PANTHER" id="PTHR24221:SF402">
    <property type="entry name" value="IRON-SULFUR CLUSTERS TRANSPORTER ABCB7, MITOCHONDRIAL"/>
    <property type="match status" value="1"/>
</dbReference>
<dbReference type="SMART" id="SM00382">
    <property type="entry name" value="AAA"/>
    <property type="match status" value="1"/>
</dbReference>
<evidence type="ECO:0000313" key="18">
    <source>
        <dbReference type="Proteomes" id="UP001194696"/>
    </source>
</evidence>
<evidence type="ECO:0000256" key="4">
    <source>
        <dbReference type="ARBA" id="ARBA00022692"/>
    </source>
</evidence>
<dbReference type="Pfam" id="PF00005">
    <property type="entry name" value="ABC_tran"/>
    <property type="match status" value="1"/>
</dbReference>
<reference evidence="17 18" key="1">
    <citation type="journal article" date="2020" name="Fungal Divers.">
        <title>Resolving the Mortierellaceae phylogeny through synthesis of multi-gene phylogenetics and phylogenomics.</title>
        <authorList>
            <person name="Vandepol N."/>
            <person name="Liber J."/>
            <person name="Desiro A."/>
            <person name="Na H."/>
            <person name="Kennedy M."/>
            <person name="Barry K."/>
            <person name="Grigoriev I.V."/>
            <person name="Miller A.N."/>
            <person name="O'Donnell K."/>
            <person name="Stajich J.E."/>
            <person name="Bonito G."/>
        </authorList>
    </citation>
    <scope>NUCLEOTIDE SEQUENCE [LARGE SCALE GENOMIC DNA]</scope>
    <source>
        <strain evidence="17 18">AD045</strain>
    </source>
</reference>
<evidence type="ECO:0000256" key="8">
    <source>
        <dbReference type="ARBA" id="ARBA00022989"/>
    </source>
</evidence>
<name>A0ABQ7K9E8_9FUNG</name>
<feature type="transmembrane region" description="Helical" evidence="14">
    <location>
        <begin position="332"/>
        <end position="349"/>
    </location>
</feature>
<dbReference type="PROSITE" id="PS00211">
    <property type="entry name" value="ABC_TRANSPORTER_1"/>
    <property type="match status" value="1"/>
</dbReference>
<keyword evidence="7" id="KW-1278">Translocase</keyword>
<evidence type="ECO:0000256" key="3">
    <source>
        <dbReference type="ARBA" id="ARBA00022448"/>
    </source>
</evidence>
<keyword evidence="5" id="KW-0547">Nucleotide-binding</keyword>
<keyword evidence="8 14" id="KW-1133">Transmembrane helix</keyword>
<feature type="domain" description="ABC transporter" evidence="15">
    <location>
        <begin position="512"/>
        <end position="748"/>
    </location>
</feature>
<protein>
    <recommendedName>
        <fullName evidence="11">Iron-sulfur clusters transporter ATM1, mitochondrial</fullName>
    </recommendedName>
    <alternativeName>
        <fullName evidence="12">Iron-sulfur clusters transporter atm1, mitochondrial</fullName>
    </alternativeName>
</protein>
<feature type="transmembrane region" description="Helical" evidence="14">
    <location>
        <begin position="220"/>
        <end position="239"/>
    </location>
</feature>
<keyword evidence="18" id="KW-1185">Reference proteome</keyword>
<dbReference type="Proteomes" id="UP001194696">
    <property type="component" value="Unassembled WGS sequence"/>
</dbReference>
<dbReference type="InterPro" id="IPR036640">
    <property type="entry name" value="ABC1_TM_sf"/>
</dbReference>
<dbReference type="InterPro" id="IPR017871">
    <property type="entry name" value="ABC_transporter-like_CS"/>
</dbReference>
<feature type="transmembrane region" description="Helical" evidence="14">
    <location>
        <begin position="187"/>
        <end position="208"/>
    </location>
</feature>
<evidence type="ECO:0000256" key="5">
    <source>
        <dbReference type="ARBA" id="ARBA00022741"/>
    </source>
</evidence>
<dbReference type="InterPro" id="IPR003439">
    <property type="entry name" value="ABC_transporter-like_ATP-bd"/>
</dbReference>
<accession>A0ABQ7K9E8</accession>
<evidence type="ECO:0000256" key="13">
    <source>
        <dbReference type="SAM" id="MobiDB-lite"/>
    </source>
</evidence>
<dbReference type="EMBL" id="JAAAIM010000135">
    <property type="protein sequence ID" value="KAG0293973.1"/>
    <property type="molecule type" value="Genomic_DNA"/>
</dbReference>
<comment type="subcellular location">
    <subcellularLocation>
        <location evidence="1">Mitochondrion membrane</location>
        <topology evidence="1">Multi-pass membrane protein</topology>
    </subcellularLocation>
</comment>
<dbReference type="InterPro" id="IPR027417">
    <property type="entry name" value="P-loop_NTPase"/>
</dbReference>
<dbReference type="SUPFAM" id="SSF90123">
    <property type="entry name" value="ABC transporter transmembrane region"/>
    <property type="match status" value="1"/>
</dbReference>
<sequence>MISHAAWNQAVKAPLRRLVSTFAVPANNSFQSTAIPRHPRHTFSVCSKSSLAQHGQFFDSSSKNVNRFLKDTTFNATHKRFFTRPTVPRLKNSNESPSGINKGDLNSGVGSSPKPGSGAPAGVGSAAHAAKIPLSQQATASGTSPAFKAAAEKVSANADQNQLDWKIFKDLSTYIWPKNERGVKIRVVVALGLLVIGKILNVQVPFFFKDIIDKLNVEFPVESTVLGVVGAVILGYGLARAGSSIFGELRNAVFAAVAQKAIRRVSANVFEHLHRLDMSFHLTKQTGGLSRAIDRGTKGISFLLSSMVFHLLPTALEITMVCSILTYQFGPSFAAVTAATMAAYAWFTIQTTAWRTQFRKQANAADNQAATVAVESLINFESVKYFNNEKFELKQYDNALAKYETSSLKIASSLAFLNAGQNMIFSTSLTAMMYLAAQGVLSGTMTVGDVVMINQLVFQLSLPLNFLGSVYRELRQALVDMEAMFNLQAVHVKVQDKPDAPVLKLAAKGGELRFEDVVFGYHPDRPILKGISFVVPAGKKVAIVGPSGCGKSTLLRLLFRFYDPQSGTVYIDNQNIRDVNLDSLRSQIGVVPQETALFNTTIKSNIHYGRVTATEEEVIQAAKRAQIHDAIMKLPDQYETKVGERGLMLSGGEKQRVALSRAILKNSPIMFFDEATSALDTHTEQGLLSNIRSVLHEKGGTSIFIAHRLRTIADADEIIVLKEGQIAERGRHDQLLKKDGIYRHMWDTQEGEAVF</sequence>
<feature type="compositionally biased region" description="Low complexity" evidence="13">
    <location>
        <begin position="107"/>
        <end position="124"/>
    </location>
</feature>
<evidence type="ECO:0000256" key="9">
    <source>
        <dbReference type="ARBA" id="ARBA00023136"/>
    </source>
</evidence>
<evidence type="ECO:0000256" key="14">
    <source>
        <dbReference type="SAM" id="Phobius"/>
    </source>
</evidence>
<comment type="similarity">
    <text evidence="10">Belongs to the ABC transporter superfamily. ABCB family. Heavy Metal importer (TC 3.A.1.210) subfamily.</text>
</comment>
<evidence type="ECO:0000259" key="15">
    <source>
        <dbReference type="PROSITE" id="PS50893"/>
    </source>
</evidence>
<keyword evidence="4 14" id="KW-0812">Transmembrane</keyword>
<dbReference type="CDD" id="cd18582">
    <property type="entry name" value="ABC_6TM_ATM1_ABCB7"/>
    <property type="match status" value="1"/>
</dbReference>
<dbReference type="InterPro" id="IPR039421">
    <property type="entry name" value="Type_1_exporter"/>
</dbReference>
<comment type="caution">
    <text evidence="17">The sequence shown here is derived from an EMBL/GenBank/DDBJ whole genome shotgun (WGS) entry which is preliminary data.</text>
</comment>
<dbReference type="SUPFAM" id="SSF52540">
    <property type="entry name" value="P-loop containing nucleoside triphosphate hydrolases"/>
    <property type="match status" value="1"/>
</dbReference>
<proteinExistence type="inferred from homology"/>
<dbReference type="PANTHER" id="PTHR24221">
    <property type="entry name" value="ATP-BINDING CASSETTE SUB-FAMILY B"/>
    <property type="match status" value="1"/>
</dbReference>
<keyword evidence="3" id="KW-0813">Transport</keyword>
<feature type="transmembrane region" description="Helical" evidence="14">
    <location>
        <begin position="300"/>
        <end position="326"/>
    </location>
</feature>
<evidence type="ECO:0000256" key="11">
    <source>
        <dbReference type="ARBA" id="ARBA00039906"/>
    </source>
</evidence>
<dbReference type="Pfam" id="PF00664">
    <property type="entry name" value="ABC_membrane"/>
    <property type="match status" value="1"/>
</dbReference>
<dbReference type="Gene3D" id="3.40.50.300">
    <property type="entry name" value="P-loop containing nucleotide triphosphate hydrolases"/>
    <property type="match status" value="1"/>
</dbReference>
<feature type="domain" description="ABC transmembrane type-1" evidence="16">
    <location>
        <begin position="188"/>
        <end position="476"/>
    </location>
</feature>
<keyword evidence="9 14" id="KW-0472">Membrane</keyword>
<evidence type="ECO:0000256" key="1">
    <source>
        <dbReference type="ARBA" id="ARBA00004225"/>
    </source>
</evidence>
<comment type="subunit">
    <text evidence="2">Homodimer.</text>
</comment>
<organism evidence="17 18">
    <name type="scientific">Linnemannia gamsii</name>
    <dbReference type="NCBI Taxonomy" id="64522"/>
    <lineage>
        <taxon>Eukaryota</taxon>
        <taxon>Fungi</taxon>
        <taxon>Fungi incertae sedis</taxon>
        <taxon>Mucoromycota</taxon>
        <taxon>Mortierellomycotina</taxon>
        <taxon>Mortierellomycetes</taxon>
        <taxon>Mortierellales</taxon>
        <taxon>Mortierellaceae</taxon>
        <taxon>Linnemannia</taxon>
    </lineage>
</organism>
<evidence type="ECO:0000259" key="16">
    <source>
        <dbReference type="PROSITE" id="PS50929"/>
    </source>
</evidence>
<gene>
    <name evidence="17" type="primary">ATM1_1</name>
    <name evidence="17" type="ORF">BGZ96_001957</name>
</gene>